<dbReference type="EMBL" id="MAYS01000033">
    <property type="protein sequence ID" value="OFC63760.1"/>
    <property type="molecule type" value="Genomic_DNA"/>
</dbReference>
<accession>A0A1E7Z4P8</accession>
<comment type="caution">
    <text evidence="2">The sequence shown here is derived from an EMBL/GenBank/DDBJ whole genome shotgun (WGS) entry which is preliminary data.</text>
</comment>
<dbReference type="InterPro" id="IPR002586">
    <property type="entry name" value="CobQ/CobB/MinD/ParA_Nub-bd_dom"/>
</dbReference>
<dbReference type="PANTHER" id="PTHR13696">
    <property type="entry name" value="P-LOOP CONTAINING NUCLEOSIDE TRIPHOSPHATE HYDROLASE"/>
    <property type="match status" value="1"/>
</dbReference>
<reference evidence="2 3" key="1">
    <citation type="submission" date="2016-07" db="EMBL/GenBank/DDBJ databases">
        <authorList>
            <person name="Yuval B."/>
        </authorList>
    </citation>
    <scope>NUCLEOTIDE SEQUENCE [LARGE SCALE GENOMIC DNA]</scope>
    <source>
        <strain evidence="2 3">IL</strain>
    </source>
</reference>
<dbReference type="CDD" id="cd02042">
    <property type="entry name" value="ParAB_family"/>
    <property type="match status" value="1"/>
</dbReference>
<dbReference type="SUPFAM" id="SSF52540">
    <property type="entry name" value="P-loop containing nucleoside triphosphate hydrolases"/>
    <property type="match status" value="1"/>
</dbReference>
<sequence length="220" mass="23862">MQMSILLIASDKGGVGKSTTAVNLAVYLSQSGKRVILFKAGKDKALLNWQEKRQKQGLPVIPVQEAYGNIAEPITKAARLADVVIVDCPGFDNAEYRSALTVADVFITPIKPSSDFEAETLTDVTATVRKAQKMGNTKLRPFVLFTRVKHNRTATAAELAKELKSDDVWLRPLNTRIGELTVYEDCANIGAGVHDVDRASSLGKAKAQIELLANELGLVP</sequence>
<gene>
    <name evidence="2" type="ORF">BBW68_04140</name>
</gene>
<dbReference type="PANTHER" id="PTHR13696:SF96">
    <property type="entry name" value="COBQ_COBB_MIND_PARA NUCLEOTIDE BINDING DOMAIN-CONTAINING PROTEIN"/>
    <property type="match status" value="1"/>
</dbReference>
<dbReference type="Gene3D" id="3.40.50.300">
    <property type="entry name" value="P-loop containing nucleotide triphosphate hydrolases"/>
    <property type="match status" value="1"/>
</dbReference>
<evidence type="ECO:0000313" key="3">
    <source>
        <dbReference type="Proteomes" id="UP000243534"/>
    </source>
</evidence>
<dbReference type="OrthoDB" id="69313at2"/>
<dbReference type="Proteomes" id="UP000243534">
    <property type="component" value="Unassembled WGS sequence"/>
</dbReference>
<dbReference type="Pfam" id="PF01656">
    <property type="entry name" value="CbiA"/>
    <property type="match status" value="1"/>
</dbReference>
<dbReference type="AlphaFoldDB" id="A0A1E7Z4P8"/>
<dbReference type="InterPro" id="IPR050678">
    <property type="entry name" value="DNA_Partitioning_ATPase"/>
</dbReference>
<dbReference type="InterPro" id="IPR027417">
    <property type="entry name" value="P-loop_NTPase"/>
</dbReference>
<proteinExistence type="predicted"/>
<name>A0A1E7Z4P8_9GAMM</name>
<organism evidence="2 3">
    <name type="scientific">Candidatus Erwinia dacicola</name>
    <dbReference type="NCBI Taxonomy" id="252393"/>
    <lineage>
        <taxon>Bacteria</taxon>
        <taxon>Pseudomonadati</taxon>
        <taxon>Pseudomonadota</taxon>
        <taxon>Gammaproteobacteria</taxon>
        <taxon>Enterobacterales</taxon>
        <taxon>Erwiniaceae</taxon>
        <taxon>Erwinia</taxon>
    </lineage>
</organism>
<evidence type="ECO:0000313" key="2">
    <source>
        <dbReference type="EMBL" id="OFC63760.1"/>
    </source>
</evidence>
<feature type="domain" description="CobQ/CobB/MinD/ParA nucleotide binding" evidence="1">
    <location>
        <begin position="7"/>
        <end position="164"/>
    </location>
</feature>
<dbReference type="PIRSF" id="PIRSF009320">
    <property type="entry name" value="Nuc_binding_HP_1000"/>
    <property type="match status" value="1"/>
</dbReference>
<evidence type="ECO:0000259" key="1">
    <source>
        <dbReference type="Pfam" id="PF01656"/>
    </source>
</evidence>
<protein>
    <submittedName>
        <fullName evidence="2">Peptidyl-arginine deiminase</fullName>
    </submittedName>
</protein>